<dbReference type="RefSeq" id="WP_091414810.1">
    <property type="nucleotide sequence ID" value="NZ_LT629749.1"/>
</dbReference>
<evidence type="ECO:0000313" key="3">
    <source>
        <dbReference type="Proteomes" id="UP000199092"/>
    </source>
</evidence>
<proteinExistence type="predicted"/>
<protein>
    <submittedName>
        <fullName evidence="2">Amidohydrolase</fullName>
    </submittedName>
</protein>
<evidence type="ECO:0000259" key="1">
    <source>
        <dbReference type="Pfam" id="PF04909"/>
    </source>
</evidence>
<sequence length="386" mass="41341">MAAPATDLGDVAVVDNHCHAVLRDQGQRDVTAWRGLFTESPDPRTRAVDVASTVFYQRLVTEMALFHDVDPVEEVVLDARAALGAERLTADLLGDARLGGLVVDTGFPDAATALTVEDMGRSGGCPAVGLLRLEPEFERLVGETGSYPALVDAVRALVADARGDGWAGFKSVVGYRTGLAVARWSDDAARTAWAEARAEATSAGSVRLGHQPLLDTLLHLAFAAAAAQELPVQLHVGYGDPDLDLRLADPLLLRPVLEEPAYRGMPVVLLHGCWPYVREGAFLAAVYGNAWLDLSYGIPFLSRGEMRRVTRAALGTAPASRLMYSSDGARVPELHRMGAHDGRRLLGEALDELVADGDLTPDQAQLTGERVLKDNAWSLYGFGAAR</sequence>
<dbReference type="SUPFAM" id="SSF51556">
    <property type="entry name" value="Metallo-dependent hydrolases"/>
    <property type="match status" value="1"/>
</dbReference>
<keyword evidence="3" id="KW-1185">Reference proteome</keyword>
<dbReference type="STRING" id="546871.SAMN04488543_3779"/>
<evidence type="ECO:0000313" key="2">
    <source>
        <dbReference type="EMBL" id="SDT33144.1"/>
    </source>
</evidence>
<dbReference type="PANTHER" id="PTHR43383">
    <property type="entry name" value="NODULIN 6"/>
    <property type="match status" value="1"/>
</dbReference>
<dbReference type="OrthoDB" id="8244441at2"/>
<dbReference type="EMBL" id="LT629749">
    <property type="protein sequence ID" value="SDT33144.1"/>
    <property type="molecule type" value="Genomic_DNA"/>
</dbReference>
<accession>A0A1H1ZHH8</accession>
<dbReference type="Gene3D" id="3.20.20.140">
    <property type="entry name" value="Metal-dependent hydrolases"/>
    <property type="match status" value="1"/>
</dbReference>
<keyword evidence="2" id="KW-0378">Hydrolase</keyword>
<dbReference type="GO" id="GO:0016787">
    <property type="term" value="F:hydrolase activity"/>
    <property type="evidence" value="ECO:0007669"/>
    <property type="project" value="UniProtKB-KW"/>
</dbReference>
<dbReference type="Proteomes" id="UP000199092">
    <property type="component" value="Chromosome I"/>
</dbReference>
<reference evidence="2 3" key="1">
    <citation type="submission" date="2016-10" db="EMBL/GenBank/DDBJ databases">
        <authorList>
            <person name="de Groot N.N."/>
        </authorList>
    </citation>
    <scope>NUCLEOTIDE SEQUENCE [LARGE SCALE GENOMIC DNA]</scope>
    <source>
        <strain evidence="2 3">DSM 21741</strain>
    </source>
</reference>
<dbReference type="InterPro" id="IPR006680">
    <property type="entry name" value="Amidohydro-rel"/>
</dbReference>
<dbReference type="Pfam" id="PF04909">
    <property type="entry name" value="Amidohydro_2"/>
    <property type="match status" value="1"/>
</dbReference>
<dbReference type="PANTHER" id="PTHR43383:SF2">
    <property type="entry name" value="AMIDOHYDROLASE 2 FAMILY PROTEIN"/>
    <property type="match status" value="1"/>
</dbReference>
<dbReference type="InterPro" id="IPR032466">
    <property type="entry name" value="Metal_Hydrolase"/>
</dbReference>
<organism evidence="2 3">
    <name type="scientific">Friedmanniella luteola</name>
    <dbReference type="NCBI Taxonomy" id="546871"/>
    <lineage>
        <taxon>Bacteria</taxon>
        <taxon>Bacillati</taxon>
        <taxon>Actinomycetota</taxon>
        <taxon>Actinomycetes</taxon>
        <taxon>Propionibacteriales</taxon>
        <taxon>Nocardioidaceae</taxon>
        <taxon>Friedmanniella</taxon>
    </lineage>
</organism>
<gene>
    <name evidence="2" type="ORF">SAMN04488543_3779</name>
</gene>
<dbReference type="AlphaFoldDB" id="A0A1H1ZHH8"/>
<name>A0A1H1ZHH8_9ACTN</name>
<feature type="domain" description="Amidohydrolase-related" evidence="1">
    <location>
        <begin position="187"/>
        <end position="382"/>
    </location>
</feature>